<keyword evidence="2" id="KW-0815">Transposition</keyword>
<evidence type="ECO:0000256" key="3">
    <source>
        <dbReference type="ARBA" id="ARBA00023125"/>
    </source>
</evidence>
<dbReference type="EMBL" id="JAUSUQ010000050">
    <property type="protein sequence ID" value="MDQ0341203.1"/>
    <property type="molecule type" value="Genomic_DNA"/>
</dbReference>
<keyword evidence="4" id="KW-0233">DNA recombination</keyword>
<dbReference type="PROSITE" id="PS50994">
    <property type="entry name" value="INTEGRASE"/>
    <property type="match status" value="1"/>
</dbReference>
<evidence type="ECO:0000259" key="7">
    <source>
        <dbReference type="PROSITE" id="PS50994"/>
    </source>
</evidence>
<sequence length="273" mass="32110">MKKEMLEVVEINYIKHEVNRKDRSYASVAKQMGRDPRTVKKYADMEDFTPGPKPKQQRPSPVMDPVKPIIDEWLREDMKKKKKYRRTAKRMWQLLRRDYQFQGSARSVRHYVAQKKKELEEEQETALPLAAYPGTAQVDFGEAPFKRQGKIIDLPFLVLSFPYSNAFYVQVFESQNTECFLEGLKRIFHHMGGVPTTIRFDNLAPAVKKIHPNGQRELTDAFQRFVWHYGFEYEFCNPGSGHEKGHVEAMVKYIRHNFFLPEQAVEDPEFDSN</sequence>
<proteinExistence type="inferred from homology"/>
<comment type="caution">
    <text evidence="8">The sequence shown here is derived from an EMBL/GenBank/DDBJ whole genome shotgun (WGS) entry which is preliminary data.</text>
</comment>
<keyword evidence="3" id="KW-0238">DNA-binding</keyword>
<evidence type="ECO:0000256" key="4">
    <source>
        <dbReference type="ARBA" id="ARBA00023172"/>
    </source>
</evidence>
<organism evidence="8 9">
    <name type="scientific">Caldalkalibacillus uzonensis</name>
    <dbReference type="NCBI Taxonomy" id="353224"/>
    <lineage>
        <taxon>Bacteria</taxon>
        <taxon>Bacillati</taxon>
        <taxon>Bacillota</taxon>
        <taxon>Bacilli</taxon>
        <taxon>Bacillales</taxon>
        <taxon>Bacillaceae</taxon>
        <taxon>Caldalkalibacillus</taxon>
    </lineage>
</organism>
<evidence type="ECO:0000313" key="9">
    <source>
        <dbReference type="Proteomes" id="UP001232445"/>
    </source>
</evidence>
<feature type="region of interest" description="Disordered" evidence="5">
    <location>
        <begin position="26"/>
        <end position="64"/>
    </location>
</feature>
<evidence type="ECO:0000259" key="6">
    <source>
        <dbReference type="PROSITE" id="PS50531"/>
    </source>
</evidence>
<evidence type="ECO:0000256" key="2">
    <source>
        <dbReference type="ARBA" id="ARBA00022578"/>
    </source>
</evidence>
<feature type="compositionally biased region" description="Basic and acidic residues" evidence="5">
    <location>
        <begin position="32"/>
        <end position="44"/>
    </location>
</feature>
<dbReference type="InterPro" id="IPR001584">
    <property type="entry name" value="Integrase_cat-core"/>
</dbReference>
<gene>
    <name evidence="8" type="ORF">J2S00_004062</name>
</gene>
<dbReference type="PANTHER" id="PTHR35004">
    <property type="entry name" value="TRANSPOSASE RV3428C-RELATED"/>
    <property type="match status" value="1"/>
</dbReference>
<dbReference type="Proteomes" id="UP001232445">
    <property type="component" value="Unassembled WGS sequence"/>
</dbReference>
<evidence type="ECO:0000256" key="5">
    <source>
        <dbReference type="SAM" id="MobiDB-lite"/>
    </source>
</evidence>
<dbReference type="NCBIfam" id="NF033546">
    <property type="entry name" value="transpos_IS21"/>
    <property type="match status" value="1"/>
</dbReference>
<dbReference type="InterPro" id="IPR017894">
    <property type="entry name" value="HTH_IS21_transposase_type"/>
</dbReference>
<comment type="similarity">
    <text evidence="1">Belongs to the transposase IS21/IS408/IS1162 family.</text>
</comment>
<feature type="domain" description="HTH IS21-type" evidence="6">
    <location>
        <begin position="10"/>
        <end position="74"/>
    </location>
</feature>
<reference evidence="8 9" key="1">
    <citation type="submission" date="2023-07" db="EMBL/GenBank/DDBJ databases">
        <title>Genomic Encyclopedia of Type Strains, Phase IV (KMG-IV): sequencing the most valuable type-strain genomes for metagenomic binning, comparative biology and taxonomic classification.</title>
        <authorList>
            <person name="Goeker M."/>
        </authorList>
    </citation>
    <scope>NUCLEOTIDE SEQUENCE [LARGE SCALE GENOMIC DNA]</scope>
    <source>
        <strain evidence="8 9">DSM 17740</strain>
    </source>
</reference>
<dbReference type="InterPro" id="IPR012337">
    <property type="entry name" value="RNaseH-like_sf"/>
</dbReference>
<dbReference type="InterPro" id="IPR036397">
    <property type="entry name" value="RNaseH_sf"/>
</dbReference>
<protein>
    <submittedName>
        <fullName evidence="8">Transposase</fullName>
    </submittedName>
</protein>
<name>A0ABU0CYI0_9BACI</name>
<keyword evidence="9" id="KW-1185">Reference proteome</keyword>
<dbReference type="Gene3D" id="3.30.420.10">
    <property type="entry name" value="Ribonuclease H-like superfamily/Ribonuclease H"/>
    <property type="match status" value="1"/>
</dbReference>
<dbReference type="SUPFAM" id="SSF53098">
    <property type="entry name" value="Ribonuclease H-like"/>
    <property type="match status" value="1"/>
</dbReference>
<dbReference type="PROSITE" id="PS50531">
    <property type="entry name" value="HTH_IS21"/>
    <property type="match status" value="1"/>
</dbReference>
<evidence type="ECO:0000313" key="8">
    <source>
        <dbReference type="EMBL" id="MDQ0341203.1"/>
    </source>
</evidence>
<feature type="domain" description="Integrase catalytic" evidence="7">
    <location>
        <begin position="129"/>
        <end position="273"/>
    </location>
</feature>
<accession>A0ABU0CYI0</accession>
<evidence type="ECO:0000256" key="1">
    <source>
        <dbReference type="ARBA" id="ARBA00009277"/>
    </source>
</evidence>